<accession>A0A9P6EJE7</accession>
<feature type="compositionally biased region" description="Polar residues" evidence="1">
    <location>
        <begin position="205"/>
        <end position="217"/>
    </location>
</feature>
<evidence type="ECO:0000313" key="3">
    <source>
        <dbReference type="EMBL" id="KAF9530152.1"/>
    </source>
</evidence>
<evidence type="ECO:0000256" key="1">
    <source>
        <dbReference type="SAM" id="MobiDB-lite"/>
    </source>
</evidence>
<feature type="region of interest" description="Disordered" evidence="1">
    <location>
        <begin position="62"/>
        <end position="83"/>
    </location>
</feature>
<evidence type="ECO:0000313" key="4">
    <source>
        <dbReference type="Proteomes" id="UP000807306"/>
    </source>
</evidence>
<dbReference type="EMBL" id="MU157841">
    <property type="protein sequence ID" value="KAF9530152.1"/>
    <property type="molecule type" value="Genomic_DNA"/>
</dbReference>
<comment type="caution">
    <text evidence="3">The sequence shown here is derived from an EMBL/GenBank/DDBJ whole genome shotgun (WGS) entry which is preliminary data.</text>
</comment>
<organism evidence="3 4">
    <name type="scientific">Crepidotus variabilis</name>
    <dbReference type="NCBI Taxonomy" id="179855"/>
    <lineage>
        <taxon>Eukaryota</taxon>
        <taxon>Fungi</taxon>
        <taxon>Dikarya</taxon>
        <taxon>Basidiomycota</taxon>
        <taxon>Agaricomycotina</taxon>
        <taxon>Agaricomycetes</taxon>
        <taxon>Agaricomycetidae</taxon>
        <taxon>Agaricales</taxon>
        <taxon>Agaricineae</taxon>
        <taxon>Crepidotaceae</taxon>
        <taxon>Crepidotus</taxon>
    </lineage>
</organism>
<feature type="transmembrane region" description="Helical" evidence="2">
    <location>
        <begin position="699"/>
        <end position="717"/>
    </location>
</feature>
<gene>
    <name evidence="3" type="ORF">CPB83DRAFT_851060</name>
</gene>
<keyword evidence="4" id="KW-1185">Reference proteome</keyword>
<proteinExistence type="predicted"/>
<keyword evidence="2" id="KW-0812">Transmembrane</keyword>
<name>A0A9P6EJE7_9AGAR</name>
<feature type="compositionally biased region" description="Polar residues" evidence="1">
    <location>
        <begin position="69"/>
        <end position="79"/>
    </location>
</feature>
<protein>
    <submittedName>
        <fullName evidence="3">Uncharacterized protein</fullName>
    </submittedName>
</protein>
<dbReference type="AlphaFoldDB" id="A0A9P6EJE7"/>
<keyword evidence="2" id="KW-0472">Membrane</keyword>
<sequence length="791" mass="88455">MVSFAKAFSETFPSFLRRFLSLLWSHQQNQFHNSWFFQFLRRLTSAPRFYMRLFFGKGRKTRDIGTGPDSRSQPQSSGDCTEPGIRTIEGDLQSQSHRDTAHFSIVDHGEIISLDEVAFSQVYVLSDSGLHNASRASSIQIASTANHERQLQSRQATPAPSVYSGALRKEDETSSLGSIPGRASPHQHLPIGNTHTFPPLPSPLVEQNESLDNSTNRLLLPSSPSSYHPGTPSTSIDHIIAIIPEATSAKRYGDRPITKKCLQEVMVQAFDVKLNSPPPPNGWVRHAHPEGARYFSRKLGDGYVFTDSDLPDPRILGQINQDADAILQAYLRDSEARGRPTDWNLVVSCCYDSASRHDIESFYYFVDHESRKLFFLQDFLGSSLGDIWKEAQGCNSLQHLAYELEAQYWLFVSLFPTSRLLSRKLIQELRDITLYCIGDSVFSPSALAPFSTETLEKILSWTKAMDSNDDSSSDEVSDVKQGFLAPGSLSLLARLMFGYYHDWFVHFHGEGHARLERHKSVYGLSTNRRTWLVTVVSPFLFSSPDVQLKHLQKLWVDGVMHKTIWENSVKKLNEEWQEHVLFGTVMLNANMGFLAIGTVDGNREKYRSPSQIASYLSIVASIGSILLALLLLRQNRTKIKETANDVQAFMDDRNHRSRGLEMLAILYSLPYALLMWSVVSFLIAFAIHCFRSTTTATQGIIGSFSGVSAIFILWCIVQAWEQKEEDNGIVSEADATDQIDQFGSIPLVERRPAAPVGSVISEGGSQGTGNSDKAQVGIFVNVRKPTGDLAV</sequence>
<reference evidence="3" key="1">
    <citation type="submission" date="2020-11" db="EMBL/GenBank/DDBJ databases">
        <authorList>
            <consortium name="DOE Joint Genome Institute"/>
            <person name="Ahrendt S."/>
            <person name="Riley R."/>
            <person name="Andreopoulos W."/>
            <person name="Labutti K."/>
            <person name="Pangilinan J."/>
            <person name="Ruiz-Duenas F.J."/>
            <person name="Barrasa J.M."/>
            <person name="Sanchez-Garcia M."/>
            <person name="Camarero S."/>
            <person name="Miyauchi S."/>
            <person name="Serrano A."/>
            <person name="Linde D."/>
            <person name="Babiker R."/>
            <person name="Drula E."/>
            <person name="Ayuso-Fernandez I."/>
            <person name="Pacheco R."/>
            <person name="Padilla G."/>
            <person name="Ferreira P."/>
            <person name="Barriuso J."/>
            <person name="Kellner H."/>
            <person name="Castanera R."/>
            <person name="Alfaro M."/>
            <person name="Ramirez L."/>
            <person name="Pisabarro A.G."/>
            <person name="Kuo A."/>
            <person name="Tritt A."/>
            <person name="Lipzen A."/>
            <person name="He G."/>
            <person name="Yan M."/>
            <person name="Ng V."/>
            <person name="Cullen D."/>
            <person name="Martin F."/>
            <person name="Rosso M.-N."/>
            <person name="Henrissat B."/>
            <person name="Hibbett D."/>
            <person name="Martinez A.T."/>
            <person name="Grigoriev I.V."/>
        </authorList>
    </citation>
    <scope>NUCLEOTIDE SEQUENCE</scope>
    <source>
        <strain evidence="3">CBS 506.95</strain>
    </source>
</reference>
<feature type="transmembrane region" description="Helical" evidence="2">
    <location>
        <begin position="612"/>
        <end position="632"/>
    </location>
</feature>
<evidence type="ECO:0000256" key="2">
    <source>
        <dbReference type="SAM" id="Phobius"/>
    </source>
</evidence>
<feature type="transmembrane region" description="Helical" evidence="2">
    <location>
        <begin position="663"/>
        <end position="687"/>
    </location>
</feature>
<dbReference type="OrthoDB" id="2657661at2759"/>
<feature type="region of interest" description="Disordered" evidence="1">
    <location>
        <begin position="145"/>
        <end position="232"/>
    </location>
</feature>
<dbReference type="Proteomes" id="UP000807306">
    <property type="component" value="Unassembled WGS sequence"/>
</dbReference>
<keyword evidence="2" id="KW-1133">Transmembrane helix</keyword>